<feature type="domain" description="IPT/TIG" evidence="3">
    <location>
        <begin position="707"/>
        <end position="798"/>
    </location>
</feature>
<dbReference type="Pfam" id="PF01833">
    <property type="entry name" value="TIG"/>
    <property type="match status" value="32"/>
</dbReference>
<feature type="domain" description="IPT/TIG" evidence="3">
    <location>
        <begin position="5196"/>
        <end position="5282"/>
    </location>
</feature>
<dbReference type="InterPro" id="IPR013320">
    <property type="entry name" value="ConA-like_dom_sf"/>
</dbReference>
<dbReference type="EMBL" id="BSXT01000950">
    <property type="protein sequence ID" value="GMF36546.1"/>
    <property type="molecule type" value="Genomic_DNA"/>
</dbReference>
<feature type="domain" description="IPT/TIG" evidence="3">
    <location>
        <begin position="1996"/>
        <end position="2081"/>
    </location>
</feature>
<dbReference type="Gene3D" id="2.60.120.200">
    <property type="match status" value="1"/>
</dbReference>
<feature type="domain" description="IPT/TIG" evidence="3">
    <location>
        <begin position="3329"/>
        <end position="3414"/>
    </location>
</feature>
<dbReference type="PANTHER" id="PTHR46769">
    <property type="entry name" value="POLYCYSTIC KIDNEY AND HEPATIC DISEASE 1 (AUTOSOMAL RECESSIVE)-LIKE 1"/>
    <property type="match status" value="1"/>
</dbReference>
<keyword evidence="1 2" id="KW-0732">Signal</keyword>
<feature type="domain" description="IPT/TIG" evidence="3">
    <location>
        <begin position="5480"/>
        <end position="5570"/>
    </location>
</feature>
<feature type="domain" description="IPT/TIG" evidence="3">
    <location>
        <begin position="5285"/>
        <end position="5370"/>
    </location>
</feature>
<feature type="domain" description="IPT/TIG" evidence="3">
    <location>
        <begin position="2542"/>
        <end position="2630"/>
    </location>
</feature>
<dbReference type="OrthoDB" id="439917at2759"/>
<dbReference type="SUPFAM" id="SSF81296">
    <property type="entry name" value="E set domains"/>
    <property type="match status" value="37"/>
</dbReference>
<feature type="signal peptide" evidence="2">
    <location>
        <begin position="1"/>
        <end position="17"/>
    </location>
</feature>
<feature type="domain" description="IPT/TIG" evidence="3">
    <location>
        <begin position="2273"/>
        <end position="2360"/>
    </location>
</feature>
<feature type="domain" description="IPT/TIG" evidence="3">
    <location>
        <begin position="4413"/>
        <end position="4502"/>
    </location>
</feature>
<dbReference type="InterPro" id="IPR014756">
    <property type="entry name" value="Ig_E-set"/>
</dbReference>
<dbReference type="Pfam" id="PF13385">
    <property type="entry name" value="Laminin_G_3"/>
    <property type="match status" value="1"/>
</dbReference>
<dbReference type="Gene3D" id="2.10.50.10">
    <property type="entry name" value="Tumor Necrosis Factor Receptor, subunit A, domain 2"/>
    <property type="match status" value="2"/>
</dbReference>
<feature type="domain" description="IPT/TIG" evidence="3">
    <location>
        <begin position="1387"/>
        <end position="1471"/>
    </location>
</feature>
<dbReference type="SMART" id="SM00429">
    <property type="entry name" value="IPT"/>
    <property type="match status" value="29"/>
</dbReference>
<feature type="domain" description="IPT/TIG" evidence="3">
    <location>
        <begin position="3066"/>
        <end position="3149"/>
    </location>
</feature>
<sequence>MMLWLLLLPLLYHFSLGSTSAIDPSHSPVVALLPRHLVAFYPLLSDSRDYAPDGRVDGYSQDALPSSRSTSSSTSTANVAISQKFGLRLELGIGLDLPINVNSGSLPQLTVGGWVQVGAAMAGLHGCEINLAGDLCLLSQNGSSVGRSVCIDRGAWIVGGRRVDGVEVKLDEWAFVAAVFGDGISRFYVDGQMVGIDVVVKSVARQLLIVGAAAGLSLGGFSGYLKSLFVFDVALSETELEYLMTTEYVEPKSAGVLSPIPAPVVDLVKEADPIPLLYLKDRLDNSVSMRQVIDPDGDEYNVALPSIDDTKFLSVDLVYVDDNVADVKSAVANVSTTQFELWSLVPQNREVHVGTQVIVQGSPNFDGNFSVCRINGNVDVIPQTVTADSISCKIPELSIQGTTLELSISQNGIDFVSVGSLKFRNRPWFFRLAPSHVVRSILPQTVDVFGTDFVNTTYLNCLVGGVSYSAVFLSRSRIKCIVEPMRYDQELSLVAVAVSVNGVDYSDNFLELKIVNPPSVSALTPSNGPTAGGTTVAVSGQGFRQDTPYSITFQRISLNDLEFVSANQVLWTSTAVNSTGIADMMLAVDGVLFPEIASLQFTFTRTPQPRYVFPRLLPVHMEAVLTISGTNFGDFDGLRCAFIKYGSNRKMGELDTVTVPATYVTNTIIQCSAPNFLGAGSYGISVSNNAQDYSRMIDNVAVTVHDDVILERASVSSGPATGETVVQITGKNFIISPDVACKFGPTRARGCCLSSTKVQCISPAWQPTPANDGIARVPITIALNGLDFSNSSVTFQYFAPPVVNAISPSMIPINSSVSLALYGNYLISYGGVICRIGLTIQVPGIVVNGGRGVQCDAVYISSVAGIVDVSVSLNGGNDFSRSQSILTVHNPITLTGVDTPYVAKDLSSTIIVRGQSFLKSNEVVCAFGYFEQEIASATVITSDAVGCTVPPSLPGNRDYQLRVSLNNGTHFSHDIVHVYVYSMPNFLDALVVSKTKKTILQVTGSGFMVNGTSNLTIDCIFGSYGSAIARVENASSLSCLVPDIDTTGSINIPVSFFVGSSLLNTSLNFTYKSLLPAEIEDPGAIPGRIAPPIHTQTFNDHRLDVFFPTPVGLTKPHSNLEPEVGDISPEYVGQGLHANITVRGQNFRRNQTFCHFSGIFKTTPAIVLSTAFALCPFDASAVEPGIIGVSLKSNTIRPTFFAFSFSVLAVPTITSIYPRRGPLEGKTKVLLMGTGYIDHEMLYCHFDDEPRSLAARLADTMVQCITPSSKSGRLSKLKISIQSRIFSTNSVEYLYQDMPQLQAMFPSYGSVDGGTALVFKGRYLNSTEDLIFCSFGSSLVKAVVLNSTTAVAETPASTIGTGDVAVQCTLNGEVVSAGGLSYHYLLTPHVSYITPQMGLESANTTVLVEGNDFSETYPMTCIFGNVSSKATAISSSQVRCVAPPYRTGIVNVSVVFGSYSPRNSSVCFELHQVIPPLGPETGSTRLLITGDNFNSQVELHCAFSCGEDQLPIITSAFRVSKEGVICFTPPFRPGPVYIQIAVYDNLVEPQILSVTPRHTSGSGSVVVSITGVGFVNSDHLRCSMGTNIVRPVRFKTESQIICRFPRQLMSGALPVRVTNNNQDFTTDPILFVFYPSMIVEYVTPLNGLIDELSTRILIGGHKFHENTDLICGFNDHSSRETFVKAAFLSLSIFACSLPTPTGVFSLNSSMVMSKTVQVKEETQDEVLFEAQFLYFARPILLSMFPKLALSDGVQILMIEGSNFLLDIDIFCQFDSYYSYDLIPFTVMNSTHGSCSIPERSPGPVEVRLCLTDHNQCSHDSLTLSLVRRPVIRELLSRSGPGGAHVTVIGMHFYNVLMHCEFDGMKTLATFVNQTLVTCPSATVLQHKCSKFLFYVDGVNIVRDLMEYCTPIVPMLNLIRPATGPARGGTRVVVSGGPFRQDTAHNCNFGKVHIDAEYLSTTQIFCVSPPSQAFSVPFSISGRDFSTTGLTFSYHAAPIVTNITPNRGSEIGQYRVTINGSNFICGAGLRCQFGVSEVVAAKWISNSSISCTVPRHSPGWVDVQVTNNLQDYSEQGLRFEYVASPIVLGFEPKKVYFQADESIILHGRNFYNSSDIRCIIGNELTDTTFLSNTMLKCSRLMLVETSVLIGVFDLSLSMIGVFADERLIVLDYGIWSLSPRVTSTRGASPVILSRRSSDELFDYKEIYGRFCSQNRAFCSELVPAEYLKRNQFRWLSPPCNITYTSGLAEFFRVANVSVIPRSPIATFPYRYYREVVLTSLTPSVGAVSGGTTVTLSGMYFQDGHNLSCVINGAVFVRAHFITDTMISCTMPPLVSGSRSIGIFVSFNGLEISEASLDFTYVEVPSVISIFPAGGPINGETMVSVLGAHFVQTPKSVCRFGYTAVPATVISSTELTCLLQTLPWATIGYTEFRYSSNGQEFSRENVSFLFYENPSRIEINPRIGSVNGGTQLTLSWDNAAPEDYMGNVSCKIGLTDGNVVLGTRKSVVILVPPSRGGNEGPATTHISLNGQNYVEGPQFWYLVEPQISSISPNSSGETSTSWVQVYGTGFPRLVTVACRFGNSETVTESPAEWVSQALVICRAPVHRPAIVDFSFTLNGVDDIATLLKFQFTQKSVIPDFFPISGPTTGGTVLVIPVNSEVEQCRYLSCIVGGSKVIGLISTKEAEIKCLVPPNDKPGQVSVAVECDAMVIMEFQSRFMFYQQPVVGIGMPISSSEIRCVVPSFTSYAMYSIVELEVSPNRVDYTTSGSTLQLTPPLDVLDVSPKHGFTNQILEVLVTLSTTFIDLDHFSCRVGESSDVPAFAISRSSILCTLPPISSPGTVTMAVSNNGVDYVDNLDSRLYYHRTPKVLSLNRNSGSVFGGDIVVIDGLGFISGVQTVCCFDNTTVDGTYLNDTSISCHVPAWPWLAQGGQIADNANMSVKVQVGFLLGSSKVGMFDQAGDLYWMYRIPLRNVLVHPTAIISGLVTTMNVTGLEDLKSSYVMSVFDESRSEVAQTVPLYESNDVHGNYLEGNLLLTVPGLYTVVIEDSGGYVVYRPNVVIEVIKQITVLSIQPSSGPVRGGSFVVVEIDTTLDYSDDVMCLFGDYTVSISDIVAEKILCRAPPVTNPGEVRAGILFRGQTMKSRLAFNYYPDELIVSVFPEILVTSANNQTLMLVGMNFYHFDNKSTPLCQIGNVLSRAVILSSTKAACASVALNPGKYLVAIACDGINFISSAQFVTYISPIWIRAIQPSVVPISGGITLDVKGSSFPAEGSLKCNFGRGFLLSTAEVVSSTKLRCLTPGVGKHSHTLPVSVELEGSMSNELLLSFVAPSTIIAVTPNIGFSSGGTTVRIDVANAPHNGKTSCIFGDTRVTATRMTSTQIACKVPSHNPGVVQLAVKRNDTADIDGLTLPFTFLPDITIEKAYPSRGTAFGGTKIALTLSRPLDVSLQKLIMCRFGLISSEVVSFSDTQVVCISPLGRRNDQVSIAIVLNGEEVAEYPLPFKYVDSQELTDIDPRVVSIGGNVTLRVQLERVETRTGLAYQCGFESSTNAIVFSEGRIRLTGDVECTTVSPFPDLPGQVFVSLWQNGERYSSNTLSLRFISSPLITAVSPTTLPESGGALIRVMGSSFNSDSTFSCNFGDGSIVVSAIVISYYLLECISPPILPGNYSFGIAWNGQELAVSQQIFTVYESLSISYLKPMAGLRNQHTQIRVVGTGFLPSSDLCCRLENTLTPAAYVNHTEVICEVPPLSVNKNTSQYSVGVEVSLDGMTFVDSTASIFTFYAAPVIDRISPNLGGVLGGTRVLVHGSIDETLDYSCVFDKKYVVAVPLNSSTLFCFTPASNTSRRIQVHISVLDAFVETEFPLWFTYYASPFINSVFPSTARTIGGEDILVSGGNFFQTTALFCQFGNSIGIVAVFVSSTTIMCVAPPRVGTGYVVVEISLNGIDYTSSGQSLYYYDYIDILAVNPQRVSASGGSKLHLTLAAESAHVNASIDCVFVRPTHTMRRPAYFMTNTDVMCYTPIWTPGTTTVGIVLSRKLQFMADSTLEFVAEPWIDSIKPSHGPAGGGTLITVFGEFLANPAISCVFDEIEVSPSSITENQVSCIAPPSAESTENASVIGVSVAIATSISSNAIEYTYDMPIKISNVSIYKLPEDGGSMVTVSGLNFLNQSNLCCDFGSRIPTIKAEFIDVTKIRCPIRLTRPAQVKVGVSNNGYDFIYFEETVAYVSRPYIIEVYPTSGPVEGGTPVLLTLSNTDFIVDEDARLFCSFGDQDTQAFVTENNLIGCVSPGVTQSSAVSISFYWRSSNLEDRYDAESQVNFIFYYSVFPKLKDISPRSGSAAERTVMTLFGSGFREGMMVRFGSRDTGKEVDAIFVSESVSMADVPEQLVDGVISIAVTGNNVDYSNSLTFYVRPRPILHSVYPSEVSIRSTEKSVNLTIYGSGFIETTKETVKCRVGEAGTVNSVEWISETEISCPSPYLDAGPYAVYVALNGVDFVNDGLTVFYHEQFVVYNISPTFGVIGGNTRVRVFGSNFRGGTNESDLVCVFGNSPTPLVVINSSVAECVTPHHTNVGFVSFGVDHFVVINPRYKARDGVNFYYHKVPVVLKILPSVIRVSNASPLRIIGANFLDSLLLSCLIGGVRVIARFISSNIIECLLVDIQIRAWLPENTLNLEVSNNGQDFSNSELQLLIKSPIQLLRMEPAQGTVGQAIPVKIFRHSVAAMYTQIRCHVGETHVVLSSDSGEEWIECVMPASPFPATVQVSLSIDGIDYTADSLQFTYEDTPVVYSIYPESGPFEGGTIVNVYGEGFGSEKTLYCAFGSSYVQADVQTPLMATCYSPPYSTYSDQMVSVTVARAEILATMASKKSDMFFSYVKLPEILSIRPSESVVGDRTLITLETSGIQYSTNAWCKFGGTVVKAESIDPDLGYVRCVTPILPVGQYCVGVSTNERDFSDSLAGYSVLEVVASEKPIGSGFGHTLFGVPVIKSIVPSSGSILGGTNVTLNGQNFVSSPLLVCVFGAEESSANFVNDSSAWCISPPQDQPTTMYVRLKVFNPGTPGESFVSDSLAAFEYQRQLEFISMFPSEGPCTGGTELKLFVAGLVNSSSLSCAFTIDLPSQPEPMLVSVQAQYHSDDFLSCRTPSLGAALSASGIKWYENATGVAQVAISNNGVDFVVAGKTFYFTPLLSETSIVSVDLSTLKIMSAKPTIGPISGGTPVILVPAFAFPSTVVFCQFGGKVVRGTISPATNEVLCISPRVTAVGVVRLAIGADGMNFSVYAADFEYAADQSALLNLSPTNGVASGGTLLNIYGFQFDEDGNYSCKIGEQIVRAEVLNQTHLGCRTPPVSKPQNVLVKISDNGVDYSGFNLSFFYVDPLYVTRIYPVSGDVEGGQLVDVVGGNFTAGAENVMCRFGDTVTMAAVLSASTAQCRAPKLEAIGGSSIYATTARLQKGYGIAGAKVTVEMSSNGQDYSNSGVVYHYTPTPVVYSLQPNHGPLEGGTEVVVTGINFINSSSLRCKFGERVSVAATFLNTTQFTCVSPSGFDEGDVYVEVANHGLFGDSVFTNDKKIFTYDSSMVTASVFPPLGPTTGNFTVRITGGPFRKTDAVRCKFAEIVVVGTWTSYDEILCTGPPHTPGVFTLEVTRNAQDYTDTHIPFLYYAEQGIRSISPTFGPAYAAGTRIDVEGVAFVNSSLLSCRFGYVVTPGEYESPTKIRCTTPPLPEHSGGLMAAPLPEYQNQWVDPNVGSVYLFPDAHYYPHYFTRLVSVEVSNNQQDFSLSGVNFLYYEDETVEAIAPTQAFDSAEPLMIFAYGSNFINTTSLSCRLGLQVFSATFVTSKLLLCEVLHPMLYDDARRDSDKFHDLAQPRHTLFEVSNNGKDFTNSHIVFEFLGSCPTGFFCPKQLQGSNGKIPCPRGTYCPGVGNTAFTLCPRGTYQPKTAQLACLRCPIGYHCPHTGMHVPRLCPAGFVCDVTGIEEAEQPCPEGHFCLEGTATTATTCTPMPTHTGMLMASPSAAEKPTTLRRQRGKGRLASIQARKSGCWRNETDDFGLQLSDRPSRFWMELRQLPLTPGSSFGSPLRGRFCLDDSCVKLADADNVRVEDADFDYDSTNFALRRPVACPAGSYCHPGTAANDSLMKNFTTAQPCFESMYCPEGSSNPRGFGECAPGFYCPFGTRIPCPAGSYCPQAGHIAPLPCPPGTFNAMASQSNCTQCPVGFICPGYGRVMPALCPPGYVCSKTALASPNSLCPRGFYCLEGTATSDGFRNDTRLRPYPCRPGTYCLKGVVADEVRVGDYHYPQNCTAGFYCELGSYSPKGSGLCPPGFTCPSGTGAPIPTSKGTFAQLEGTVSAADCAPGYYAPTIESTECVPCPPGTSCENDRTAVASICPPGSYRGSLSADGLACLACPQGTWSKNWELRGVEECLECAPGTVCPIDGISNPCTVDDLPYVYTPVTTNLTFAQCLERGSHYFFGVLLEPWIDELGRGAHFLPDRDNGRCYMNSQPLGSDLYQRFANFHGPLYEISTGAGVPHQGYGDNAQYPAPNMFARGSLAIDLPVSRAYDVARNCTPGFFYKKQWYPGTCEADIFCSASVWSKMTAVDQLVAQAQPCPEGYVCDLSTTADTAFSHPCPAGYVCASGTTPDLTLDSPRGQLRELCPAGKYCAAGTAESQKERYICPVGYFCPTGTVNPFFGEIANDALRRRLSSEDSNPFMYMNYTKYVDEGDIRIVSSHDMHCFDGVDDDLVEIFRLRQNPNNENKTIVVNRAEERNRLCARDHKWRTVELALRRNECDCVAQTKVVKRVFRLWKCTVIPSTTKPTVYDPERFGWSQVHNSATQCSFTGTHGSNTVDLAPLVAGGGSGVRFQTGWTETTAVHSYAELRTLIDTKYAEQLLPVDPYLYDLHHAIELIEAFGEETPEFAGFVSGASEDSDDDLIRLDACACSQMFKCPNGTTSVAGSDDIYDCVKTGTEVLQRVSPIPLTSDRLFNGSDFQDLTGISGYGLGSIVLEPYEVAVITINTTQLERNLTYGAHYQISIYQDCKPCPPQYKCDLTNDPPDCTYPDDDNTTVTRLYEKCMDTYDGDTFICNNMPFYCERRTLPLAEVSRSAAESGSNETVNIAGCCSCERQQMPYYFEDAAIMDRGFPDNKHGYIQFSIAALEEAEVTVALELVHGLYVRDFVGGFTQDRFDLTVFTPGRADYSPEMPSTNTFLAFLQEADMDNLMLPLNLPEQYVRVAGTLTYNQQVATTLLINRMSDIFVGDPQLPSKRGYIRNTEQNSVGALISVTDTNSSSNGSADSDAVVVPPTDYFGLYAVPDPLENMLRSNSWWTQELGGVEFLALPYLPYFSSCRGFDSNIFLFKMLETHPDCTFVGYDQTIEVDQYPWRKKLTPNADRCLIEYTAEVAATTSLFSTISSAASTLTSSSSSDTSKASTTFKTFTRGVSLSCLYEENLEGGAEKLRWYEAPKGTVLFYITRDPAAADSFIAEGDITTTGTGWGRSDTFQNYLGTDALIPVKGENLLYSGFS</sequence>
<dbReference type="InterPro" id="IPR013783">
    <property type="entry name" value="Ig-like_fold"/>
</dbReference>
<evidence type="ECO:0000313" key="5">
    <source>
        <dbReference type="Proteomes" id="UP001165121"/>
    </source>
</evidence>
<feature type="domain" description="IPT/TIG" evidence="3">
    <location>
        <begin position="3690"/>
        <end position="3781"/>
    </location>
</feature>
<dbReference type="Proteomes" id="UP001165121">
    <property type="component" value="Unassembled WGS sequence"/>
</dbReference>
<organism evidence="4 5">
    <name type="scientific">Phytophthora fragariaefolia</name>
    <dbReference type="NCBI Taxonomy" id="1490495"/>
    <lineage>
        <taxon>Eukaryota</taxon>
        <taxon>Sar</taxon>
        <taxon>Stramenopiles</taxon>
        <taxon>Oomycota</taxon>
        <taxon>Peronosporomycetes</taxon>
        <taxon>Peronosporales</taxon>
        <taxon>Peronosporaceae</taxon>
        <taxon>Phytophthora</taxon>
    </lineage>
</organism>
<accession>A0A9W6XD61</accession>
<dbReference type="SMART" id="SM01411">
    <property type="entry name" value="Ephrin_rec_like"/>
    <property type="match status" value="5"/>
</dbReference>
<feature type="domain" description="IPT/TIG" evidence="3">
    <location>
        <begin position="4508"/>
        <end position="4598"/>
    </location>
</feature>
<evidence type="ECO:0000259" key="3">
    <source>
        <dbReference type="SMART" id="SM00429"/>
    </source>
</evidence>
<feature type="domain" description="IPT/TIG" evidence="3">
    <location>
        <begin position="517"/>
        <end position="604"/>
    </location>
</feature>
<feature type="domain" description="IPT/TIG" evidence="3">
    <location>
        <begin position="1210"/>
        <end position="1296"/>
    </location>
</feature>
<proteinExistence type="predicted"/>
<dbReference type="PANTHER" id="PTHR46769:SF2">
    <property type="entry name" value="FIBROCYSTIN-L ISOFORM 2 PRECURSOR-RELATED"/>
    <property type="match status" value="1"/>
</dbReference>
<comment type="caution">
    <text evidence="4">The sequence shown here is derived from an EMBL/GenBank/DDBJ whole genome shotgun (WGS) entry which is preliminary data.</text>
</comment>
<feature type="domain" description="IPT/TIG" evidence="3">
    <location>
        <begin position="1298"/>
        <end position="1385"/>
    </location>
</feature>
<feature type="domain" description="IPT/TIG" evidence="3">
    <location>
        <begin position="3870"/>
        <end position="3956"/>
    </location>
</feature>
<evidence type="ECO:0000313" key="4">
    <source>
        <dbReference type="EMBL" id="GMF36546.1"/>
    </source>
</evidence>
<reference evidence="4" key="1">
    <citation type="submission" date="2023-04" db="EMBL/GenBank/DDBJ databases">
        <title>Phytophthora fragariaefolia NBRC 109709.</title>
        <authorList>
            <person name="Ichikawa N."/>
            <person name="Sato H."/>
            <person name="Tonouchi N."/>
        </authorList>
    </citation>
    <scope>NUCLEOTIDE SEQUENCE</scope>
    <source>
        <strain evidence="4">NBRC 109709</strain>
    </source>
</reference>
<feature type="domain" description="IPT/TIG" evidence="3">
    <location>
        <begin position="3783"/>
        <end position="3868"/>
    </location>
</feature>
<name>A0A9W6XD61_9STRA</name>
<evidence type="ECO:0000256" key="2">
    <source>
        <dbReference type="SAM" id="SignalP"/>
    </source>
</evidence>
<dbReference type="SUPFAM" id="SSF49899">
    <property type="entry name" value="Concanavalin A-like lectins/glucanases"/>
    <property type="match status" value="1"/>
</dbReference>
<feature type="domain" description="IPT/TIG" evidence="3">
    <location>
        <begin position="4692"/>
        <end position="4779"/>
    </location>
</feature>
<feature type="chain" id="PRO_5040869221" evidence="2">
    <location>
        <begin position="18"/>
        <end position="7517"/>
    </location>
</feature>
<dbReference type="Gene3D" id="2.60.40.10">
    <property type="entry name" value="Immunoglobulins"/>
    <property type="match status" value="47"/>
</dbReference>
<feature type="domain" description="IPT/TIG" evidence="3">
    <location>
        <begin position="1737"/>
        <end position="1826"/>
    </location>
</feature>
<feature type="domain" description="IPT/TIG" evidence="3">
    <location>
        <begin position="4227"/>
        <end position="4321"/>
    </location>
</feature>
<feature type="domain" description="IPT/TIG" evidence="3">
    <location>
        <begin position="4050"/>
        <end position="4137"/>
    </location>
</feature>
<dbReference type="InterPro" id="IPR002909">
    <property type="entry name" value="IPT_dom"/>
</dbReference>
<gene>
    <name evidence="4" type="ORF">Pfra01_000999200</name>
</gene>
<keyword evidence="5" id="KW-1185">Reference proteome</keyword>
<dbReference type="CDD" id="cd00102">
    <property type="entry name" value="IPT"/>
    <property type="match status" value="16"/>
</dbReference>
<evidence type="ECO:0000256" key="1">
    <source>
        <dbReference type="ARBA" id="ARBA00022729"/>
    </source>
</evidence>
<protein>
    <submittedName>
        <fullName evidence="4">Unnamed protein product</fullName>
    </submittedName>
</protein>
<feature type="domain" description="IPT/TIG" evidence="3">
    <location>
        <begin position="2362"/>
        <end position="2449"/>
    </location>
</feature>
<feature type="domain" description="IPT/TIG" evidence="3">
    <location>
        <begin position="3244"/>
        <end position="3327"/>
    </location>
</feature>
<feature type="domain" description="IPT/TIG" evidence="3">
    <location>
        <begin position="4980"/>
        <end position="5061"/>
    </location>
</feature>
<dbReference type="InterPro" id="IPR052387">
    <property type="entry name" value="Fibrocystin"/>
</dbReference>
<feature type="domain" description="IPT/TIG" evidence="3">
    <location>
        <begin position="4781"/>
        <end position="4872"/>
    </location>
</feature>
<feature type="domain" description="IPT/TIG" evidence="3">
    <location>
        <begin position="1912"/>
        <end position="1994"/>
    </location>
</feature>
<dbReference type="CDD" id="cd00603">
    <property type="entry name" value="IPT_PCSR"/>
    <property type="match status" value="4"/>
</dbReference>
<feature type="domain" description="IPT/TIG" evidence="3">
    <location>
        <begin position="1548"/>
        <end position="1634"/>
    </location>
</feature>
<feature type="domain" description="IPT/TIG" evidence="3">
    <location>
        <begin position="3602"/>
        <end position="3688"/>
    </location>
</feature>